<dbReference type="EMBL" id="FNKO01000001">
    <property type="protein sequence ID" value="SDQ30650.1"/>
    <property type="molecule type" value="Genomic_DNA"/>
</dbReference>
<name>A0A1H0ZTE5_9ACTN</name>
<evidence type="ECO:0000313" key="1">
    <source>
        <dbReference type="EMBL" id="SDQ30650.1"/>
    </source>
</evidence>
<accession>A0A1H0ZTE5</accession>
<reference evidence="2" key="1">
    <citation type="submission" date="2016-10" db="EMBL/GenBank/DDBJ databases">
        <authorList>
            <person name="Varghese N."/>
            <person name="Submissions S."/>
        </authorList>
    </citation>
    <scope>NUCLEOTIDE SEQUENCE [LARGE SCALE GENOMIC DNA]</scope>
    <source>
        <strain evidence="2">DSM 45459</strain>
    </source>
</reference>
<dbReference type="Proteomes" id="UP000199301">
    <property type="component" value="Unassembled WGS sequence"/>
</dbReference>
<protein>
    <recommendedName>
        <fullName evidence="3">Glycosyl hydrolases family 43</fullName>
    </recommendedName>
</protein>
<sequence length="368" mass="40857">MTGWGSIHMDTSSVDLWRSQGKPGARVLWDMVEGPMPRGLIGVGDPDLHHLDGTWTLFLGGFTTRFRNRLYRATLAEHADPASGRWQLDRDVRGRAAPLVADPPRGAWDAGGMHTPCYVPANNGRAARIYYSGRASSKQYGAGSSYSIGVLERREGGWVRRESPVVEGHGSRSSVLEPRVIPTGTGYRMWYQATPHEIGPGEQPDYRILCSDSADGITDWSAPRVFADESEGFFDNALTRWNGRWVMLLARGSNLHGTPDFPAQGLWWMTADQPSADRSAWSPPRRLLDTDAADTPEWFARGTYAPELTFPDPSSTRSTILFTATRRTPRWPWLALRRMARLHRPPVPAPFHLAVGSVALELDPTAPD</sequence>
<gene>
    <name evidence="1" type="ORF">SAMN04489718_1228</name>
</gene>
<evidence type="ECO:0000313" key="2">
    <source>
        <dbReference type="Proteomes" id="UP000199301"/>
    </source>
</evidence>
<proteinExistence type="predicted"/>
<dbReference type="InterPro" id="IPR023296">
    <property type="entry name" value="Glyco_hydro_beta-prop_sf"/>
</dbReference>
<evidence type="ECO:0008006" key="3">
    <source>
        <dbReference type="Google" id="ProtNLM"/>
    </source>
</evidence>
<dbReference type="Gene3D" id="2.115.10.20">
    <property type="entry name" value="Glycosyl hydrolase domain, family 43"/>
    <property type="match status" value="1"/>
</dbReference>
<organism evidence="1 2">
    <name type="scientific">Actinopolyspora saharensis</name>
    <dbReference type="NCBI Taxonomy" id="995062"/>
    <lineage>
        <taxon>Bacteria</taxon>
        <taxon>Bacillati</taxon>
        <taxon>Actinomycetota</taxon>
        <taxon>Actinomycetes</taxon>
        <taxon>Actinopolysporales</taxon>
        <taxon>Actinopolysporaceae</taxon>
        <taxon>Actinopolyspora</taxon>
    </lineage>
</organism>
<keyword evidence="2" id="KW-1185">Reference proteome</keyword>
<dbReference type="AlphaFoldDB" id="A0A1H0ZTE5"/>
<dbReference type="SUPFAM" id="SSF75005">
    <property type="entry name" value="Arabinanase/levansucrase/invertase"/>
    <property type="match status" value="1"/>
</dbReference>